<dbReference type="RefSeq" id="WP_364460714.1">
    <property type="nucleotide sequence ID" value="NZ_JBFARM010000015.1"/>
</dbReference>
<feature type="chain" id="PRO_5046671770" evidence="1">
    <location>
        <begin position="19"/>
        <end position="144"/>
    </location>
</feature>
<dbReference type="Proteomes" id="UP001552427">
    <property type="component" value="Unassembled WGS sequence"/>
</dbReference>
<reference evidence="2 3" key="1">
    <citation type="submission" date="2024-06" db="EMBL/GenBank/DDBJ databases">
        <title>The Natural Products Discovery Center: Release of the First 8490 Sequenced Strains for Exploring Actinobacteria Biosynthetic Diversity.</title>
        <authorList>
            <person name="Kalkreuter E."/>
            <person name="Kautsar S.A."/>
            <person name="Yang D."/>
            <person name="Bader C.D."/>
            <person name="Teijaro C.N."/>
            <person name="Fluegel L."/>
            <person name="Davis C.M."/>
            <person name="Simpson J.R."/>
            <person name="Lauterbach L."/>
            <person name="Steele A.D."/>
            <person name="Gui C."/>
            <person name="Meng S."/>
            <person name="Li G."/>
            <person name="Viehrig K."/>
            <person name="Ye F."/>
            <person name="Su P."/>
            <person name="Kiefer A.F."/>
            <person name="Nichols A."/>
            <person name="Cepeda A.J."/>
            <person name="Yan W."/>
            <person name="Fan B."/>
            <person name="Jiang Y."/>
            <person name="Adhikari A."/>
            <person name="Zheng C.-J."/>
            <person name="Schuster L."/>
            <person name="Cowan T.M."/>
            <person name="Smanski M.J."/>
            <person name="Chevrette M.G."/>
            <person name="De Carvalho L.P.S."/>
            <person name="Shen B."/>
        </authorList>
    </citation>
    <scope>NUCLEOTIDE SEQUENCE [LARGE SCALE GENOMIC DNA]</scope>
    <source>
        <strain evidence="2 3">NPDC049574</strain>
    </source>
</reference>
<accession>A0ABV3HGP7</accession>
<evidence type="ECO:0000313" key="3">
    <source>
        <dbReference type="Proteomes" id="UP001552427"/>
    </source>
</evidence>
<keyword evidence="1" id="KW-0732">Signal</keyword>
<feature type="signal peptide" evidence="1">
    <location>
        <begin position="1"/>
        <end position="18"/>
    </location>
</feature>
<protein>
    <submittedName>
        <fullName evidence="2">Uncharacterized protein</fullName>
    </submittedName>
</protein>
<gene>
    <name evidence="2" type="ORF">AB0K40_39895</name>
</gene>
<sequence>MSVDLAALVAAVSPWATAAVASYGAAVLAQAQEDAADATVGWGRKILQRVFGTHPAEEEVPEAIAELAQAPDDADLQAALRVQIRKALAADPGLAAEVARMVEQARGQVLVGQGQVNAVATGHAQQANLGQGTMSVSFADQRER</sequence>
<name>A0ABV3HGP7_9ACTN</name>
<keyword evidence="3" id="KW-1185">Reference proteome</keyword>
<organism evidence="2 3">
    <name type="scientific">Nonomuraea bangladeshensis</name>
    <dbReference type="NCBI Taxonomy" id="404385"/>
    <lineage>
        <taxon>Bacteria</taxon>
        <taxon>Bacillati</taxon>
        <taxon>Actinomycetota</taxon>
        <taxon>Actinomycetes</taxon>
        <taxon>Streptosporangiales</taxon>
        <taxon>Streptosporangiaceae</taxon>
        <taxon>Nonomuraea</taxon>
    </lineage>
</organism>
<comment type="caution">
    <text evidence="2">The sequence shown here is derived from an EMBL/GenBank/DDBJ whole genome shotgun (WGS) entry which is preliminary data.</text>
</comment>
<proteinExistence type="predicted"/>
<evidence type="ECO:0000256" key="1">
    <source>
        <dbReference type="SAM" id="SignalP"/>
    </source>
</evidence>
<evidence type="ECO:0000313" key="2">
    <source>
        <dbReference type="EMBL" id="MEV4291707.1"/>
    </source>
</evidence>
<dbReference type="EMBL" id="JBFARM010000015">
    <property type="protein sequence ID" value="MEV4291707.1"/>
    <property type="molecule type" value="Genomic_DNA"/>
</dbReference>